<reference evidence="1" key="1">
    <citation type="journal article" date="2015" name="Nature">
        <title>Complex archaea that bridge the gap between prokaryotes and eukaryotes.</title>
        <authorList>
            <person name="Spang A."/>
            <person name="Saw J.H."/>
            <person name="Jorgensen S.L."/>
            <person name="Zaremba-Niedzwiedzka K."/>
            <person name="Martijn J."/>
            <person name="Lind A.E."/>
            <person name="van Eijk R."/>
            <person name="Schleper C."/>
            <person name="Guy L."/>
            <person name="Ettema T.J."/>
        </authorList>
    </citation>
    <scope>NUCLEOTIDE SEQUENCE</scope>
</reference>
<feature type="non-terminal residue" evidence="1">
    <location>
        <position position="1"/>
    </location>
</feature>
<dbReference type="EMBL" id="LAZR01008059">
    <property type="protein sequence ID" value="KKM81221.1"/>
    <property type="molecule type" value="Genomic_DNA"/>
</dbReference>
<organism evidence="1">
    <name type="scientific">marine sediment metagenome</name>
    <dbReference type="NCBI Taxonomy" id="412755"/>
    <lineage>
        <taxon>unclassified sequences</taxon>
        <taxon>metagenomes</taxon>
        <taxon>ecological metagenomes</taxon>
    </lineage>
</organism>
<evidence type="ECO:0000313" key="1">
    <source>
        <dbReference type="EMBL" id="KKM81221.1"/>
    </source>
</evidence>
<dbReference type="AlphaFoldDB" id="A0A0F9L290"/>
<accession>A0A0F9L290</accession>
<gene>
    <name evidence="1" type="ORF">LCGC14_1332140</name>
</gene>
<proteinExistence type="predicted"/>
<name>A0A0F9L290_9ZZZZ</name>
<protein>
    <submittedName>
        <fullName evidence="1">Uncharacterized protein</fullName>
    </submittedName>
</protein>
<sequence>SSPYLAPAEREAFMLRCKAAGAVPMVAWKSKTSKQIEYKVLEGSE</sequence>
<comment type="caution">
    <text evidence="1">The sequence shown here is derived from an EMBL/GenBank/DDBJ whole genome shotgun (WGS) entry which is preliminary data.</text>
</comment>